<keyword evidence="3 5" id="KW-0456">Lyase</keyword>
<keyword evidence="6" id="KW-1185">Reference proteome</keyword>
<dbReference type="OrthoDB" id="9784013at2"/>
<keyword evidence="2" id="KW-0479">Metal-binding</keyword>
<proteinExistence type="inferred from homology"/>
<evidence type="ECO:0000313" key="5">
    <source>
        <dbReference type="EMBL" id="MVB10090.1"/>
    </source>
</evidence>
<evidence type="ECO:0000256" key="3">
    <source>
        <dbReference type="ARBA" id="ARBA00023239"/>
    </source>
</evidence>
<dbReference type="GO" id="GO:0004419">
    <property type="term" value="F:hydroxymethylglutaryl-CoA lyase activity"/>
    <property type="evidence" value="ECO:0007669"/>
    <property type="project" value="UniProtKB-EC"/>
</dbReference>
<dbReference type="InterPro" id="IPR000891">
    <property type="entry name" value="PYR_CT"/>
</dbReference>
<accession>A0A6N8HX38</accession>
<dbReference type="PANTHER" id="PTHR42738:SF7">
    <property type="entry name" value="HYDROXYMETHYLGLUTARYL-COA LYASE"/>
    <property type="match status" value="1"/>
</dbReference>
<dbReference type="AlphaFoldDB" id="A0A6N8HX38"/>
<feature type="domain" description="Pyruvate carboxyltransferase" evidence="4">
    <location>
        <begin position="4"/>
        <end position="271"/>
    </location>
</feature>
<dbReference type="InterPro" id="IPR043594">
    <property type="entry name" value="HMGL"/>
</dbReference>
<dbReference type="PANTHER" id="PTHR42738">
    <property type="entry name" value="HYDROXYMETHYLGLUTARYL-COA LYASE"/>
    <property type="match status" value="1"/>
</dbReference>
<organism evidence="5 6">
    <name type="scientific">Caproicibacter fermentans</name>
    <dbReference type="NCBI Taxonomy" id="2576756"/>
    <lineage>
        <taxon>Bacteria</taxon>
        <taxon>Bacillati</taxon>
        <taxon>Bacillota</taxon>
        <taxon>Clostridia</taxon>
        <taxon>Eubacteriales</taxon>
        <taxon>Acutalibacteraceae</taxon>
        <taxon>Caproicibacter</taxon>
    </lineage>
</organism>
<comment type="similarity">
    <text evidence="1">Belongs to the HMG-CoA lyase family.</text>
</comment>
<dbReference type="RefSeq" id="WP_066642041.1">
    <property type="nucleotide sequence ID" value="NZ_VWXL01000019.1"/>
</dbReference>
<gene>
    <name evidence="5" type="primary">yngG</name>
    <name evidence="5" type="ORF">CAFE_07640</name>
</gene>
<evidence type="ECO:0000256" key="1">
    <source>
        <dbReference type="ARBA" id="ARBA00009405"/>
    </source>
</evidence>
<reference evidence="5 6" key="1">
    <citation type="submission" date="2019-09" db="EMBL/GenBank/DDBJ databases">
        <title>Genome sequence of Clostridium sp. EA1.</title>
        <authorList>
            <person name="Poehlein A."/>
            <person name="Bengelsdorf F.R."/>
            <person name="Daniel R."/>
        </authorList>
    </citation>
    <scope>NUCLEOTIDE SEQUENCE [LARGE SCALE GENOMIC DNA]</scope>
    <source>
        <strain evidence="5 6">EA1</strain>
    </source>
</reference>
<dbReference type="Gene3D" id="3.20.20.70">
    <property type="entry name" value="Aldolase class I"/>
    <property type="match status" value="1"/>
</dbReference>
<dbReference type="GO" id="GO:0006552">
    <property type="term" value="P:L-leucine catabolic process"/>
    <property type="evidence" value="ECO:0007669"/>
    <property type="project" value="TreeGrafter"/>
</dbReference>
<dbReference type="InterPro" id="IPR013785">
    <property type="entry name" value="Aldolase_TIM"/>
</dbReference>
<evidence type="ECO:0000259" key="4">
    <source>
        <dbReference type="PROSITE" id="PS50991"/>
    </source>
</evidence>
<dbReference type="GO" id="GO:0046872">
    <property type="term" value="F:metal ion binding"/>
    <property type="evidence" value="ECO:0007669"/>
    <property type="project" value="UniProtKB-KW"/>
</dbReference>
<dbReference type="EC" id="4.1.3.4" evidence="5"/>
<evidence type="ECO:0000313" key="6">
    <source>
        <dbReference type="Proteomes" id="UP000469440"/>
    </source>
</evidence>
<dbReference type="PROSITE" id="PS50991">
    <property type="entry name" value="PYR_CT"/>
    <property type="match status" value="1"/>
</dbReference>
<dbReference type="SUPFAM" id="SSF51569">
    <property type="entry name" value="Aldolase"/>
    <property type="match status" value="1"/>
</dbReference>
<name>A0A6N8HX38_9FIRM</name>
<dbReference type="Pfam" id="PF00682">
    <property type="entry name" value="HMGL-like"/>
    <property type="match status" value="1"/>
</dbReference>
<dbReference type="EMBL" id="VWXL01000019">
    <property type="protein sequence ID" value="MVB10090.1"/>
    <property type="molecule type" value="Genomic_DNA"/>
</dbReference>
<comment type="caution">
    <text evidence="5">The sequence shown here is derived from an EMBL/GenBank/DDBJ whole genome shotgun (WGS) entry which is preliminary data.</text>
</comment>
<dbReference type="NCBIfam" id="NF004283">
    <property type="entry name" value="PRK05692.1"/>
    <property type="match status" value="1"/>
</dbReference>
<dbReference type="CDD" id="cd07938">
    <property type="entry name" value="DRE_TIM_HMGL"/>
    <property type="match status" value="1"/>
</dbReference>
<evidence type="ECO:0000256" key="2">
    <source>
        <dbReference type="ARBA" id="ARBA00022723"/>
    </source>
</evidence>
<dbReference type="Proteomes" id="UP000469440">
    <property type="component" value="Unassembled WGS sequence"/>
</dbReference>
<sequence length="299" mass="32392">MKKIDVIEVGPRDGFQNLPDYLPVSDKLTVIDSLVQSGVKHMQITSFVNPKAIPQMKDAGEVARACLRKYPELDLFALIPNFRGAQSAREAGIKKVTNVISLSVSHNKANINRTHDESFAELAKIKESFPELDVCLDVATAFGCPFEGKFRRVEPLLGFLQRAWGLGVTTFNLCDTVGLADPAQVRLFLKAVKEKFPAARVEIHIHDTRNMGLVNTLAAVESGIDGVQATLGGLGGCPFAPGASGNTATEDLVLMLNEMGYETGISFEKILAAAKAEYQMIPNGIYSGHNIRIKSGLCC</sequence>
<dbReference type="GO" id="GO:0046951">
    <property type="term" value="P:ketone body biosynthetic process"/>
    <property type="evidence" value="ECO:0007669"/>
    <property type="project" value="TreeGrafter"/>
</dbReference>
<protein>
    <submittedName>
        <fullName evidence="5">Hydroxymethylglutaryl-CoA lyase YngG</fullName>
        <ecNumber evidence="5">4.1.3.4</ecNumber>
    </submittedName>
</protein>